<protein>
    <submittedName>
        <fullName evidence="2">Uncharacterized protein</fullName>
    </submittedName>
</protein>
<comment type="caution">
    <text evidence="2">The sequence shown here is derived from an EMBL/GenBank/DDBJ whole genome shotgun (WGS) entry which is preliminary data.</text>
</comment>
<dbReference type="OrthoDB" id="432907at2759"/>
<evidence type="ECO:0000256" key="1">
    <source>
        <dbReference type="SAM" id="MobiDB-lite"/>
    </source>
</evidence>
<proteinExistence type="predicted"/>
<dbReference type="Proteomes" id="UP000186817">
    <property type="component" value="Unassembled WGS sequence"/>
</dbReference>
<feature type="compositionally biased region" description="Acidic residues" evidence="1">
    <location>
        <begin position="339"/>
        <end position="350"/>
    </location>
</feature>
<dbReference type="AlphaFoldDB" id="A0A1Q9EPC0"/>
<name>A0A1Q9EPC0_SYMMI</name>
<evidence type="ECO:0000313" key="3">
    <source>
        <dbReference type="Proteomes" id="UP000186817"/>
    </source>
</evidence>
<keyword evidence="3" id="KW-1185">Reference proteome</keyword>
<accession>A0A1Q9EPC0</accession>
<dbReference type="EMBL" id="LSRX01000100">
    <property type="protein sequence ID" value="OLQ09272.1"/>
    <property type="molecule type" value="Genomic_DNA"/>
</dbReference>
<sequence length="464" mass="51939">MEESSSRPRALCCIWGELRGILVTLESLLGQVLEPMGADLLVVAQRALLDDQQRCQALRESLGDRLLSAELYDKPDPEVFFGDGNFEDMSKIKGNWINAGNTQVLINHKIIADQLSSKGLIDLYDLFMFTRSDFMHLIPFPPAGDLLRCVGRGDVLTQAGHEFGGVNYNLAIARADTALRYLLAPYETIVSRSLPNRQKTYNIELFWRVIFGQKCLRNLRMPITCFVTAESTDDRTSWRKIQYSEEHQVLFKYEVQMEEAFSNQCAWNRRPEWTILRPPLGLQVTEAHGQARRLFGLQLAETVPERAAQAATGSKREAAAEKKAKAACAEPLQTPAQEEAVEDTVEDGDVEKDGPADVEVTTEEAVRFHGAPRKGWDRYFRGMHCNARNVITWKGRGSLPEPPKTGPSSGCWLLPTSDEAAVAVAQQQDALRSMGWRIVTSEVEVLRDLGNKVRLQDFAKVSAA</sequence>
<reference evidence="2 3" key="1">
    <citation type="submission" date="2016-02" db="EMBL/GenBank/DDBJ databases">
        <title>Genome analysis of coral dinoflagellate symbionts highlights evolutionary adaptations to a symbiotic lifestyle.</title>
        <authorList>
            <person name="Aranda M."/>
            <person name="Li Y."/>
            <person name="Liew Y.J."/>
            <person name="Baumgarten S."/>
            <person name="Simakov O."/>
            <person name="Wilson M."/>
            <person name="Piel J."/>
            <person name="Ashoor H."/>
            <person name="Bougouffa S."/>
            <person name="Bajic V.B."/>
            <person name="Ryu T."/>
            <person name="Ravasi T."/>
            <person name="Bayer T."/>
            <person name="Micklem G."/>
            <person name="Kim H."/>
            <person name="Bhak J."/>
            <person name="Lajeunesse T.C."/>
            <person name="Voolstra C.R."/>
        </authorList>
    </citation>
    <scope>NUCLEOTIDE SEQUENCE [LARGE SCALE GENOMIC DNA]</scope>
    <source>
        <strain evidence="2 3">CCMP2467</strain>
    </source>
</reference>
<dbReference type="OMA" id="YNIELFW"/>
<organism evidence="2 3">
    <name type="scientific">Symbiodinium microadriaticum</name>
    <name type="common">Dinoflagellate</name>
    <name type="synonym">Zooxanthella microadriatica</name>
    <dbReference type="NCBI Taxonomy" id="2951"/>
    <lineage>
        <taxon>Eukaryota</taxon>
        <taxon>Sar</taxon>
        <taxon>Alveolata</taxon>
        <taxon>Dinophyceae</taxon>
        <taxon>Suessiales</taxon>
        <taxon>Symbiodiniaceae</taxon>
        <taxon>Symbiodinium</taxon>
    </lineage>
</organism>
<gene>
    <name evidence="2" type="ORF">AK812_SmicGene7141</name>
</gene>
<feature type="region of interest" description="Disordered" evidence="1">
    <location>
        <begin position="327"/>
        <end position="354"/>
    </location>
</feature>
<evidence type="ECO:0000313" key="2">
    <source>
        <dbReference type="EMBL" id="OLQ09272.1"/>
    </source>
</evidence>